<name>A0A2M6R971_9BACT</name>
<evidence type="ECO:0000313" key="2">
    <source>
        <dbReference type="EMBL" id="PIS06610.1"/>
    </source>
</evidence>
<organism evidence="2 3">
    <name type="scientific">Candidatus Berkelbacteria bacterium CG10_big_fil_rev_8_21_14_0_10_43_14</name>
    <dbReference type="NCBI Taxonomy" id="1974515"/>
    <lineage>
        <taxon>Bacteria</taxon>
        <taxon>Candidatus Berkelbacteria</taxon>
    </lineage>
</organism>
<sequence length="72" mass="8564">MGIKLGIYRHYKGSLYRVTGVATHSETLERFVVYQALYAERSLWVRPYEMFIESVKVDGKTIPRFTYVREKE</sequence>
<feature type="domain" description="DUF1653" evidence="1">
    <location>
        <begin position="6"/>
        <end position="66"/>
    </location>
</feature>
<evidence type="ECO:0000313" key="3">
    <source>
        <dbReference type="Proteomes" id="UP000231162"/>
    </source>
</evidence>
<dbReference type="AlphaFoldDB" id="A0A2M6R971"/>
<dbReference type="InterPro" id="IPR037135">
    <property type="entry name" value="DUF1653-like_dom_sf"/>
</dbReference>
<reference evidence="3" key="1">
    <citation type="submission" date="2017-09" db="EMBL/GenBank/DDBJ databases">
        <title>Depth-based differentiation of microbial function through sediment-hosted aquifers and enrichment of novel symbionts in the deep terrestrial subsurface.</title>
        <authorList>
            <person name="Probst A.J."/>
            <person name="Ladd B."/>
            <person name="Jarett J.K."/>
            <person name="Geller-Mcgrath D.E."/>
            <person name="Sieber C.M.K."/>
            <person name="Emerson J.B."/>
            <person name="Anantharaman K."/>
            <person name="Thomas B.C."/>
            <person name="Malmstrom R."/>
            <person name="Stieglmeier M."/>
            <person name="Klingl A."/>
            <person name="Woyke T."/>
            <person name="Ryan C.M."/>
            <person name="Banfield J.F."/>
        </authorList>
    </citation>
    <scope>NUCLEOTIDE SEQUENCE [LARGE SCALE GENOMIC DNA]</scope>
</reference>
<accession>A0A2M6R971</accession>
<comment type="caution">
    <text evidence="2">The sequence shown here is derived from an EMBL/GenBank/DDBJ whole genome shotgun (WGS) entry which is preliminary data.</text>
</comment>
<dbReference type="Gene3D" id="2.30.30.320">
    <property type="entry name" value="DUF1653-like domain"/>
    <property type="match status" value="1"/>
</dbReference>
<dbReference type="Proteomes" id="UP000231162">
    <property type="component" value="Unassembled WGS sequence"/>
</dbReference>
<protein>
    <submittedName>
        <fullName evidence="2">DUF1653 domain-containing protein</fullName>
    </submittedName>
</protein>
<gene>
    <name evidence="2" type="ORF">COT79_03720</name>
</gene>
<dbReference type="Pfam" id="PF07866">
    <property type="entry name" value="DUF1653"/>
    <property type="match status" value="1"/>
</dbReference>
<proteinExistence type="predicted"/>
<dbReference type="InterPro" id="IPR023387">
    <property type="entry name" value="DUF1653-like_dom"/>
</dbReference>
<evidence type="ECO:0000259" key="1">
    <source>
        <dbReference type="Pfam" id="PF07866"/>
    </source>
</evidence>
<dbReference type="EMBL" id="PEZX01000046">
    <property type="protein sequence ID" value="PIS06610.1"/>
    <property type="molecule type" value="Genomic_DNA"/>
</dbReference>